<sequence>MLKRIAWIGMLVLGATNATSYPIEIGGLNLLRASTKDVSDALQAGNVTSVQLVDAYFARIDGHNIKGKEQLLKYYIYYDLMGFGLGLRAIIETAPIQKVRTIAHNLDIERSNGQVRSPLHGIPILVKDNFDTAIELGMNTTAGSFVLLKDGGQVVGDAFVIKKLRDAGAIILAKANLLEWSGAPDSDETAWSPRGGQVSSPYVDGGFAAGGDPGGSSSGPGAGVAAGFAPLALGTDTEASIVVPSSRGALYGLRPSTGMTSRTGVVPISTSQDTTGPLGKSTWDVAISLSIMAGLDPDDSYTIPAEQYRQDDYTKFINASGFQGLRLGVVREPFFKSETARDRLMVSSFNESLAKIASLGATIMETPLPNKEEWNYTFVGGPKRTSNGTIQLQYDLNNDMANYLAARRINSSLNSLEDVINSMVKWWSLESPEGQCCFPTFIAADQVGNRESSGEYWLAKHAQKRLYEEGPAAIFRNYNLDVIVLPTEFNSARLGAVGWLPVGTVPLGYDDIKMPFGLAFVGKRYDEGTVIRAMSAYEANFPARRVPTTLN</sequence>
<dbReference type="Gene3D" id="3.90.1300.10">
    <property type="entry name" value="Amidase signature (AS) domain"/>
    <property type="match status" value="1"/>
</dbReference>
<feature type="signal peptide" evidence="2">
    <location>
        <begin position="1"/>
        <end position="20"/>
    </location>
</feature>
<organism evidence="4 5">
    <name type="scientific">Penicillium hetheringtonii</name>
    <dbReference type="NCBI Taxonomy" id="911720"/>
    <lineage>
        <taxon>Eukaryota</taxon>
        <taxon>Fungi</taxon>
        <taxon>Dikarya</taxon>
        <taxon>Ascomycota</taxon>
        <taxon>Pezizomycotina</taxon>
        <taxon>Eurotiomycetes</taxon>
        <taxon>Eurotiomycetidae</taxon>
        <taxon>Eurotiales</taxon>
        <taxon>Aspergillaceae</taxon>
        <taxon>Penicillium</taxon>
    </lineage>
</organism>
<evidence type="ECO:0000313" key="4">
    <source>
        <dbReference type="EMBL" id="KAJ5599425.1"/>
    </source>
</evidence>
<protein>
    <recommendedName>
        <fullName evidence="3">Amidase domain-containing protein</fullName>
    </recommendedName>
</protein>
<evidence type="ECO:0000313" key="5">
    <source>
        <dbReference type="Proteomes" id="UP001216150"/>
    </source>
</evidence>
<dbReference type="EMBL" id="JAQJAC010000001">
    <property type="protein sequence ID" value="KAJ5599425.1"/>
    <property type="molecule type" value="Genomic_DNA"/>
</dbReference>
<dbReference type="PANTHER" id="PTHR42678">
    <property type="entry name" value="AMIDASE"/>
    <property type="match status" value="1"/>
</dbReference>
<feature type="region of interest" description="Disordered" evidence="1">
    <location>
        <begin position="202"/>
        <end position="221"/>
    </location>
</feature>
<gene>
    <name evidence="4" type="ORF">N7450_000492</name>
</gene>
<evidence type="ECO:0000256" key="2">
    <source>
        <dbReference type="SAM" id="SignalP"/>
    </source>
</evidence>
<keyword evidence="5" id="KW-1185">Reference proteome</keyword>
<feature type="compositionally biased region" description="Gly residues" evidence="1">
    <location>
        <begin position="207"/>
        <end position="221"/>
    </location>
</feature>
<dbReference type="Proteomes" id="UP001216150">
    <property type="component" value="Unassembled WGS sequence"/>
</dbReference>
<dbReference type="PANTHER" id="PTHR42678:SF34">
    <property type="entry name" value="OS04G0183300 PROTEIN"/>
    <property type="match status" value="1"/>
</dbReference>
<dbReference type="InterPro" id="IPR036928">
    <property type="entry name" value="AS_sf"/>
</dbReference>
<feature type="domain" description="Amidase" evidence="3">
    <location>
        <begin position="96"/>
        <end position="492"/>
    </location>
</feature>
<evidence type="ECO:0000259" key="3">
    <source>
        <dbReference type="Pfam" id="PF01425"/>
    </source>
</evidence>
<dbReference type="SUPFAM" id="SSF75304">
    <property type="entry name" value="Amidase signature (AS) enzymes"/>
    <property type="match status" value="1"/>
</dbReference>
<comment type="caution">
    <text evidence="4">The sequence shown here is derived from an EMBL/GenBank/DDBJ whole genome shotgun (WGS) entry which is preliminary data.</text>
</comment>
<proteinExistence type="predicted"/>
<evidence type="ECO:0000256" key="1">
    <source>
        <dbReference type="SAM" id="MobiDB-lite"/>
    </source>
</evidence>
<dbReference type="InterPro" id="IPR023631">
    <property type="entry name" value="Amidase_dom"/>
</dbReference>
<dbReference type="Pfam" id="PF01425">
    <property type="entry name" value="Amidase"/>
    <property type="match status" value="1"/>
</dbReference>
<keyword evidence="2" id="KW-0732">Signal</keyword>
<name>A0AAD6E3H9_9EURO</name>
<feature type="chain" id="PRO_5042207171" description="Amidase domain-containing protein" evidence="2">
    <location>
        <begin position="21"/>
        <end position="551"/>
    </location>
</feature>
<reference evidence="4 5" key="1">
    <citation type="journal article" date="2023" name="IMA Fungus">
        <title>Comparative genomic study of the Penicillium genus elucidates a diverse pangenome and 15 lateral gene transfer events.</title>
        <authorList>
            <person name="Petersen C."/>
            <person name="Sorensen T."/>
            <person name="Nielsen M.R."/>
            <person name="Sondergaard T.E."/>
            <person name="Sorensen J.L."/>
            <person name="Fitzpatrick D.A."/>
            <person name="Frisvad J.C."/>
            <person name="Nielsen K.L."/>
        </authorList>
    </citation>
    <scope>NUCLEOTIDE SEQUENCE [LARGE SCALE GENOMIC DNA]</scope>
    <source>
        <strain evidence="4 5">IBT 29057</strain>
    </source>
</reference>
<accession>A0AAD6E3H9</accession>
<dbReference type="AlphaFoldDB" id="A0AAD6E3H9"/>